<evidence type="ECO:0000256" key="3">
    <source>
        <dbReference type="ARBA" id="ARBA00023082"/>
    </source>
</evidence>
<dbReference type="Pfam" id="PF04542">
    <property type="entry name" value="Sigma70_r2"/>
    <property type="match status" value="1"/>
</dbReference>
<dbReference type="SMART" id="SM00421">
    <property type="entry name" value="HTH_LUXR"/>
    <property type="match status" value="1"/>
</dbReference>
<dbReference type="InterPro" id="IPR013325">
    <property type="entry name" value="RNA_pol_sigma_r2"/>
</dbReference>
<evidence type="ECO:0000313" key="6">
    <source>
        <dbReference type="EMBL" id="ETW96252.1"/>
    </source>
</evidence>
<evidence type="ECO:0000259" key="5">
    <source>
        <dbReference type="SMART" id="SM00421"/>
    </source>
</evidence>
<comment type="similarity">
    <text evidence="1">Belongs to the sigma-70 factor family. ECF subfamily.</text>
</comment>
<dbReference type="InterPro" id="IPR014284">
    <property type="entry name" value="RNA_pol_sigma-70_dom"/>
</dbReference>
<evidence type="ECO:0000256" key="1">
    <source>
        <dbReference type="ARBA" id="ARBA00010641"/>
    </source>
</evidence>
<dbReference type="NCBIfam" id="TIGR02937">
    <property type="entry name" value="sigma70-ECF"/>
    <property type="match status" value="1"/>
</dbReference>
<dbReference type="InterPro" id="IPR000792">
    <property type="entry name" value="Tscrpt_reg_LuxR_C"/>
</dbReference>
<name>W4LE36_9BACT</name>
<protein>
    <recommendedName>
        <fullName evidence="5">HTH luxR-type domain-containing protein</fullName>
    </recommendedName>
</protein>
<dbReference type="GO" id="GO:0003677">
    <property type="term" value="F:DNA binding"/>
    <property type="evidence" value="ECO:0007669"/>
    <property type="project" value="InterPro"/>
</dbReference>
<gene>
    <name evidence="6" type="ORF">ETSY2_46775</name>
</gene>
<dbReference type="InterPro" id="IPR013324">
    <property type="entry name" value="RNA_pol_sigma_r3/r4-like"/>
</dbReference>
<dbReference type="Proteomes" id="UP000019140">
    <property type="component" value="Unassembled WGS sequence"/>
</dbReference>
<feature type="domain" description="HTH luxR-type" evidence="5">
    <location>
        <begin position="150"/>
        <end position="203"/>
    </location>
</feature>
<dbReference type="HOGENOM" id="CLU_047691_9_3_7"/>
<dbReference type="PANTHER" id="PTHR43133:SF62">
    <property type="entry name" value="RNA POLYMERASE SIGMA FACTOR SIGZ"/>
    <property type="match status" value="1"/>
</dbReference>
<dbReference type="InterPro" id="IPR036388">
    <property type="entry name" value="WH-like_DNA-bd_sf"/>
</dbReference>
<comment type="caution">
    <text evidence="6">The sequence shown here is derived from an EMBL/GenBank/DDBJ whole genome shotgun (WGS) entry which is preliminary data.</text>
</comment>
<keyword evidence="4" id="KW-0804">Transcription</keyword>
<dbReference type="PANTHER" id="PTHR43133">
    <property type="entry name" value="RNA POLYMERASE ECF-TYPE SIGMA FACTO"/>
    <property type="match status" value="1"/>
</dbReference>
<organism evidence="6 7">
    <name type="scientific">Candidatus Entotheonella gemina</name>
    <dbReference type="NCBI Taxonomy" id="1429439"/>
    <lineage>
        <taxon>Bacteria</taxon>
        <taxon>Pseudomonadati</taxon>
        <taxon>Nitrospinota/Tectimicrobiota group</taxon>
        <taxon>Candidatus Tectimicrobiota</taxon>
        <taxon>Candidatus Entotheonellia</taxon>
        <taxon>Candidatus Entotheonellales</taxon>
        <taxon>Candidatus Entotheonellaceae</taxon>
        <taxon>Candidatus Entotheonella</taxon>
    </lineage>
</organism>
<proteinExistence type="inferred from homology"/>
<dbReference type="InterPro" id="IPR039425">
    <property type="entry name" value="RNA_pol_sigma-70-like"/>
</dbReference>
<dbReference type="InterPro" id="IPR007627">
    <property type="entry name" value="RNA_pol_sigma70_r2"/>
</dbReference>
<dbReference type="AlphaFoldDB" id="W4LE36"/>
<evidence type="ECO:0000256" key="4">
    <source>
        <dbReference type="ARBA" id="ARBA00023163"/>
    </source>
</evidence>
<dbReference type="EMBL" id="AZHX01002210">
    <property type="protein sequence ID" value="ETW96252.1"/>
    <property type="molecule type" value="Genomic_DNA"/>
</dbReference>
<dbReference type="SUPFAM" id="SSF88946">
    <property type="entry name" value="Sigma2 domain of RNA polymerase sigma factors"/>
    <property type="match status" value="1"/>
</dbReference>
<dbReference type="CDD" id="cd06171">
    <property type="entry name" value="Sigma70_r4"/>
    <property type="match status" value="1"/>
</dbReference>
<dbReference type="InterPro" id="IPR013249">
    <property type="entry name" value="RNA_pol_sigma70_r4_t2"/>
</dbReference>
<sequence>MRGEHASSPLNLTGEVTRTTSETTGVAFDRRLIMALQAGDPCALAALYDRYAASLLGVAYRILKDRCDAEDLLHDVFLEVWQQAHRYDPQRGAVSTWLMLRMRSRAIDRARARATARAYGMMPSRPEPTFTLTHDDPSLAPDRARARQAIAQLSEAQRIVLESIFFEGLSYREVAQRCDIPEGTVKSRVAAALAKLRQALRSAEGVE</sequence>
<dbReference type="Gene3D" id="1.10.10.10">
    <property type="entry name" value="Winged helix-like DNA-binding domain superfamily/Winged helix DNA-binding domain"/>
    <property type="match status" value="1"/>
</dbReference>
<dbReference type="GO" id="GO:0016987">
    <property type="term" value="F:sigma factor activity"/>
    <property type="evidence" value="ECO:0007669"/>
    <property type="project" value="UniProtKB-KW"/>
</dbReference>
<evidence type="ECO:0000256" key="2">
    <source>
        <dbReference type="ARBA" id="ARBA00023015"/>
    </source>
</evidence>
<dbReference type="SUPFAM" id="SSF88659">
    <property type="entry name" value="Sigma3 and sigma4 domains of RNA polymerase sigma factors"/>
    <property type="match status" value="1"/>
</dbReference>
<keyword evidence="7" id="KW-1185">Reference proteome</keyword>
<dbReference type="GO" id="GO:0006352">
    <property type="term" value="P:DNA-templated transcription initiation"/>
    <property type="evidence" value="ECO:0007669"/>
    <property type="project" value="InterPro"/>
</dbReference>
<evidence type="ECO:0000313" key="7">
    <source>
        <dbReference type="Proteomes" id="UP000019140"/>
    </source>
</evidence>
<dbReference type="Pfam" id="PF08281">
    <property type="entry name" value="Sigma70_r4_2"/>
    <property type="match status" value="1"/>
</dbReference>
<reference evidence="6 7" key="1">
    <citation type="journal article" date="2014" name="Nature">
        <title>An environmental bacterial taxon with a large and distinct metabolic repertoire.</title>
        <authorList>
            <person name="Wilson M.C."/>
            <person name="Mori T."/>
            <person name="Ruckert C."/>
            <person name="Uria A.R."/>
            <person name="Helf M.J."/>
            <person name="Takada K."/>
            <person name="Gernert C."/>
            <person name="Steffens U.A."/>
            <person name="Heycke N."/>
            <person name="Schmitt S."/>
            <person name="Rinke C."/>
            <person name="Helfrich E.J."/>
            <person name="Brachmann A.O."/>
            <person name="Gurgui C."/>
            <person name="Wakimoto T."/>
            <person name="Kracht M."/>
            <person name="Crusemann M."/>
            <person name="Hentschel U."/>
            <person name="Abe I."/>
            <person name="Matsunaga S."/>
            <person name="Kalinowski J."/>
            <person name="Takeyama H."/>
            <person name="Piel J."/>
        </authorList>
    </citation>
    <scope>NUCLEOTIDE SEQUENCE [LARGE SCALE GENOMIC DNA]</scope>
    <source>
        <strain evidence="7">TSY2</strain>
    </source>
</reference>
<accession>W4LE36</accession>
<dbReference type="Gene3D" id="1.10.1740.10">
    <property type="match status" value="1"/>
</dbReference>
<keyword evidence="2" id="KW-0805">Transcription regulation</keyword>
<keyword evidence="3" id="KW-0731">Sigma factor</keyword>